<name>A0AAW2YUZ7_9EUKA</name>
<dbReference type="InterPro" id="IPR013024">
    <property type="entry name" value="GGCT-like"/>
</dbReference>
<dbReference type="GO" id="GO:0061928">
    <property type="term" value="F:glutathione specific gamma-glutamylcyclotransferase activity"/>
    <property type="evidence" value="ECO:0007669"/>
    <property type="project" value="UniProtKB-EC"/>
</dbReference>
<proteinExistence type="predicted"/>
<dbReference type="EC" id="4.3.2.7" evidence="1"/>
<evidence type="ECO:0000313" key="3">
    <source>
        <dbReference type="EMBL" id="KAL0480927.1"/>
    </source>
</evidence>
<sequence length="202" mass="23123">MTQDSIYIFGYGSLIWRPGFPYSRRFNAYVKGFKRRFWQQSRDHRGTDEHPGRVVTIVPTAEFDTLQPKKEPHDEDGDIVWGVVYQVEDKDVKKCLDDLDIREIGGYHRTGIPVYTEGDILACEATLYVGSVSSLINTEFIGPEDIDKTATIISRSVGPSGPNPEYLKRLADSLRSMSLHDTYIFELEKRVNKQNHNSLVQH</sequence>
<dbReference type="PANTHER" id="PTHR12192:SF2">
    <property type="entry name" value="GLUTATHIONE-SPECIFIC GAMMA-GLUTAMYLCYCLOTRANSFERASE 2"/>
    <property type="match status" value="1"/>
</dbReference>
<dbReference type="GO" id="GO:0005737">
    <property type="term" value="C:cytoplasm"/>
    <property type="evidence" value="ECO:0007669"/>
    <property type="project" value="TreeGrafter"/>
</dbReference>
<evidence type="ECO:0000256" key="1">
    <source>
        <dbReference type="ARBA" id="ARBA00012344"/>
    </source>
</evidence>
<comment type="caution">
    <text evidence="3">The sequence shown here is derived from an EMBL/GenBank/DDBJ whole genome shotgun (WGS) entry which is preliminary data.</text>
</comment>
<evidence type="ECO:0000256" key="2">
    <source>
        <dbReference type="ARBA" id="ARBA00023239"/>
    </source>
</evidence>
<keyword evidence="2" id="KW-0456">Lyase</keyword>
<evidence type="ECO:0000313" key="4">
    <source>
        <dbReference type="Proteomes" id="UP001431209"/>
    </source>
</evidence>
<dbReference type="InterPro" id="IPR036568">
    <property type="entry name" value="GGCT-like_sf"/>
</dbReference>
<keyword evidence="4" id="KW-1185">Reference proteome</keyword>
<gene>
    <name evidence="3" type="ORF">AKO1_013589</name>
</gene>
<dbReference type="Gene3D" id="3.10.490.10">
    <property type="entry name" value="Gamma-glutamyl cyclotransferase-like"/>
    <property type="match status" value="1"/>
</dbReference>
<dbReference type="GO" id="GO:0006751">
    <property type="term" value="P:glutathione catabolic process"/>
    <property type="evidence" value="ECO:0007669"/>
    <property type="project" value="InterPro"/>
</dbReference>
<dbReference type="InterPro" id="IPR006840">
    <property type="entry name" value="ChaC"/>
</dbReference>
<protein>
    <recommendedName>
        <fullName evidence="1">glutathione-specific gamma-glutamylcyclotransferase</fullName>
        <ecNumber evidence="1">4.3.2.7</ecNumber>
    </recommendedName>
</protein>
<dbReference type="AlphaFoldDB" id="A0AAW2YUZ7"/>
<dbReference type="EMBL" id="JAOPGA020000703">
    <property type="protein sequence ID" value="KAL0480927.1"/>
    <property type="molecule type" value="Genomic_DNA"/>
</dbReference>
<dbReference type="Proteomes" id="UP001431209">
    <property type="component" value="Unassembled WGS sequence"/>
</dbReference>
<dbReference type="CDD" id="cd06661">
    <property type="entry name" value="GGCT_like"/>
    <property type="match status" value="1"/>
</dbReference>
<reference evidence="3 4" key="1">
    <citation type="submission" date="2024-03" db="EMBL/GenBank/DDBJ databases">
        <title>The Acrasis kona genome and developmental transcriptomes reveal deep origins of eukaryotic multicellular pathways.</title>
        <authorList>
            <person name="Sheikh S."/>
            <person name="Fu C.-J."/>
            <person name="Brown M.W."/>
            <person name="Baldauf S.L."/>
        </authorList>
    </citation>
    <scope>NUCLEOTIDE SEQUENCE [LARGE SCALE GENOMIC DNA]</scope>
    <source>
        <strain evidence="3 4">ATCC MYA-3509</strain>
    </source>
</reference>
<organism evidence="3 4">
    <name type="scientific">Acrasis kona</name>
    <dbReference type="NCBI Taxonomy" id="1008807"/>
    <lineage>
        <taxon>Eukaryota</taxon>
        <taxon>Discoba</taxon>
        <taxon>Heterolobosea</taxon>
        <taxon>Tetramitia</taxon>
        <taxon>Eutetramitia</taxon>
        <taxon>Acrasidae</taxon>
        <taxon>Acrasis</taxon>
    </lineage>
</organism>
<dbReference type="PANTHER" id="PTHR12192">
    <property type="entry name" value="CATION TRANSPORT PROTEIN CHAC-RELATED"/>
    <property type="match status" value="1"/>
</dbReference>
<dbReference type="SUPFAM" id="SSF110857">
    <property type="entry name" value="Gamma-glutamyl cyclotransferase-like"/>
    <property type="match status" value="1"/>
</dbReference>
<accession>A0AAW2YUZ7</accession>
<dbReference type="Pfam" id="PF04752">
    <property type="entry name" value="ChaC"/>
    <property type="match status" value="1"/>
</dbReference>